<dbReference type="InterPro" id="IPR029069">
    <property type="entry name" value="HotDog_dom_sf"/>
</dbReference>
<dbReference type="SUPFAM" id="SSF54637">
    <property type="entry name" value="Thioesterase/thiol ester dehydrase-isomerase"/>
    <property type="match status" value="1"/>
</dbReference>
<dbReference type="CDD" id="cd03443">
    <property type="entry name" value="PaaI_thioesterase"/>
    <property type="match status" value="1"/>
</dbReference>
<feature type="transmembrane region" description="Helical" evidence="2">
    <location>
        <begin position="87"/>
        <end position="105"/>
    </location>
</feature>
<dbReference type="FunCoup" id="A0A151GFZ4">
    <property type="interactions" value="64"/>
</dbReference>
<dbReference type="Pfam" id="PF03061">
    <property type="entry name" value="4HBT"/>
    <property type="match status" value="1"/>
</dbReference>
<dbReference type="GeneID" id="63720569"/>
<accession>A0A151GFZ4</accession>
<dbReference type="STRING" id="98403.A0A151GFZ4"/>
<dbReference type="InParanoid" id="A0A151GFZ4"/>
<dbReference type="EMBL" id="LAYC01000003">
    <property type="protein sequence ID" value="KYK55961.1"/>
    <property type="molecule type" value="Genomic_DNA"/>
</dbReference>
<keyword evidence="2" id="KW-0812">Transmembrane</keyword>
<dbReference type="AlphaFoldDB" id="A0A151GFZ4"/>
<reference evidence="4 5" key="1">
    <citation type="journal article" date="2016" name="Sci. Rep.">
        <title>Insights into Adaptations to a Near-Obligate Nematode Endoparasitic Lifestyle from the Finished Genome of Drechmeria coniospora.</title>
        <authorList>
            <person name="Zhang L."/>
            <person name="Zhou Z."/>
            <person name="Guo Q."/>
            <person name="Fokkens L."/>
            <person name="Miskei M."/>
            <person name="Pocsi I."/>
            <person name="Zhang W."/>
            <person name="Chen M."/>
            <person name="Wang L."/>
            <person name="Sun Y."/>
            <person name="Donzelli B.G."/>
            <person name="Gibson D.M."/>
            <person name="Nelson D.R."/>
            <person name="Luo J.G."/>
            <person name="Rep M."/>
            <person name="Liu H."/>
            <person name="Yang S."/>
            <person name="Wang J."/>
            <person name="Krasnoff S.B."/>
            <person name="Xu Y."/>
            <person name="Molnar I."/>
            <person name="Lin M."/>
        </authorList>
    </citation>
    <scope>NUCLEOTIDE SEQUENCE [LARGE SCALE GENOMIC DNA]</scope>
    <source>
        <strain evidence="4 5">ARSEF 6962</strain>
    </source>
</reference>
<keyword evidence="2" id="KW-0472">Membrane</keyword>
<evidence type="ECO:0000313" key="4">
    <source>
        <dbReference type="EMBL" id="KYK55961.1"/>
    </source>
</evidence>
<organism evidence="4 5">
    <name type="scientific">Drechmeria coniospora</name>
    <name type="common">Nematophagous fungus</name>
    <name type="synonym">Meria coniospora</name>
    <dbReference type="NCBI Taxonomy" id="98403"/>
    <lineage>
        <taxon>Eukaryota</taxon>
        <taxon>Fungi</taxon>
        <taxon>Dikarya</taxon>
        <taxon>Ascomycota</taxon>
        <taxon>Pezizomycotina</taxon>
        <taxon>Sordariomycetes</taxon>
        <taxon>Hypocreomycetidae</taxon>
        <taxon>Hypocreales</taxon>
        <taxon>Ophiocordycipitaceae</taxon>
        <taxon>Drechmeria</taxon>
    </lineage>
</organism>
<evidence type="ECO:0000256" key="2">
    <source>
        <dbReference type="SAM" id="Phobius"/>
    </source>
</evidence>
<proteinExistence type="predicted"/>
<evidence type="ECO:0000259" key="3">
    <source>
        <dbReference type="Pfam" id="PF03061"/>
    </source>
</evidence>
<dbReference type="Gene3D" id="3.10.129.10">
    <property type="entry name" value="Hotdog Thioesterase"/>
    <property type="match status" value="1"/>
</dbReference>
<keyword evidence="5" id="KW-1185">Reference proteome</keyword>
<feature type="domain" description="Thioesterase" evidence="3">
    <location>
        <begin position="215"/>
        <end position="279"/>
    </location>
</feature>
<dbReference type="InterPro" id="IPR006683">
    <property type="entry name" value="Thioestr_dom"/>
</dbReference>
<comment type="caution">
    <text evidence="4">The sequence shown here is derived from an EMBL/GenBank/DDBJ whole genome shotgun (WGS) entry which is preliminary data.</text>
</comment>
<protein>
    <submittedName>
        <fullName evidence="4">Thioesterase family protein</fullName>
    </submittedName>
</protein>
<dbReference type="Proteomes" id="UP000076580">
    <property type="component" value="Chromosome 03"/>
</dbReference>
<name>A0A151GFZ4_DRECN</name>
<feature type="region of interest" description="Disordered" evidence="1">
    <location>
        <begin position="12"/>
        <end position="80"/>
    </location>
</feature>
<evidence type="ECO:0000256" key="1">
    <source>
        <dbReference type="SAM" id="MobiDB-lite"/>
    </source>
</evidence>
<dbReference type="PANTHER" id="PTHR47260:SF7">
    <property type="entry name" value="THIOESTERASE FAMILY PROTEIN (AFU_ORTHOLOGUE AFUA_1G10800)"/>
    <property type="match status" value="1"/>
</dbReference>
<keyword evidence="2" id="KW-1133">Transmembrane helix</keyword>
<sequence length="313" mass="33653">MFSQPYRCMRSARRFAPQSQPAFRISPAGQRQQFRRRSTTHGVAAAEGVHEVGHQANRSNSGTSHGQATDGTKTGASPGGDGFRRGISFALAGLAFSGLGAAVAWKTMTANGLGFYSDVESLRRFSVAEAHDEIRRVHDFIDSHPLVAELRSRPELTESRPHLKMPAQYRERSLTGGALVGPGKVPVPASTWTESGGKSLISIVYVGDDLCGHPGIIHGGFLATLLDEGLAWCCFDALPYKIGVTAALNINYRKPAPAGNYLVLRAQTTKVDGRKAWVKGHIELLAEPGEEPTILTEAEALYVSPKYASVSGR</sequence>
<evidence type="ECO:0000313" key="5">
    <source>
        <dbReference type="Proteomes" id="UP000076580"/>
    </source>
</evidence>
<dbReference type="RefSeq" id="XP_040655313.1">
    <property type="nucleotide sequence ID" value="XM_040805209.1"/>
</dbReference>
<gene>
    <name evidence="4" type="ORF">DCS_07926</name>
</gene>
<dbReference type="PANTHER" id="PTHR47260">
    <property type="entry name" value="UPF0644 PROTEIN PB2B4.06"/>
    <property type="match status" value="1"/>
</dbReference>
<feature type="compositionally biased region" description="Polar residues" evidence="1">
    <location>
        <begin position="56"/>
        <end position="75"/>
    </location>
</feature>
<dbReference type="InterPro" id="IPR052061">
    <property type="entry name" value="PTE-AB_protein"/>
</dbReference>